<feature type="domain" description="ABC3 transporter permease C-terminal" evidence="7">
    <location>
        <begin position="280"/>
        <end position="393"/>
    </location>
</feature>
<evidence type="ECO:0000313" key="9">
    <source>
        <dbReference type="EMBL" id="CAA9278762.1"/>
    </source>
</evidence>
<feature type="transmembrane region" description="Helical" evidence="6">
    <location>
        <begin position="416"/>
        <end position="437"/>
    </location>
</feature>
<keyword evidence="3 6" id="KW-0812">Transmembrane</keyword>
<organism evidence="9">
    <name type="scientific">uncultured Cytophagales bacterium</name>
    <dbReference type="NCBI Taxonomy" id="158755"/>
    <lineage>
        <taxon>Bacteria</taxon>
        <taxon>Pseudomonadati</taxon>
        <taxon>Bacteroidota</taxon>
        <taxon>Sphingobacteriia</taxon>
        <taxon>Sphingobacteriales</taxon>
        <taxon>environmental samples</taxon>
    </lineage>
</organism>
<gene>
    <name evidence="9" type="ORF">AVDCRST_MAG56-3710</name>
</gene>
<dbReference type="PANTHER" id="PTHR30572:SF18">
    <property type="entry name" value="ABC-TYPE MACROLIDE FAMILY EXPORT SYSTEM PERMEASE COMPONENT 2"/>
    <property type="match status" value="1"/>
</dbReference>
<sequence>MIHNYLLTLLRNVRKRRFYALLNVGGLSIGLTVCLLIALYVRNEFRYDAHHQKGSRVVLLQQFEGGAASGAAFAPALKARLSGVEDATRLVPVTALLTHGPVSYYEPRFYFADSSVFNVLTVPLVAGNPAQALSTPYGLVLSEKMARKYFGRQNPIGKVVQFGEGNPLYVTGVMRDWPEDAHVTADFLCHFGSAEQLLGKSADVTTYWGGSSLTYLLLTAATRLADVQAQLPGFAKSTGDPNAGVWKLSLLPLRDIYLRYQLDGRVKAPDAVQYVYLFSAVAAFILVLACFNYINLASARAATRAREVGVRKALGASRAQLVGQFLGESAVFTVLAFSLAVGMAHLSLPAFNRLAGVQLSLDGLFSPAVIAATAAGLVLLTLVTGGYPALVLSAFRPVTVLKNLLPRGAGNASFRQVLVVVQFSVSVTMIVATLVVLNQLDYIQHKDLGYRQEQVLTLSFGGDVPAAQKERFRREVSALASVQASSLSSRLPGVGGLGQEKLLEELVPPGEPAGGMQHLYADAHFLRTFGIRLVAGRNLDPDRPSDAQAFLINRAALEFLRWKSIEGKTLGYYTWQYGPDGRYQAVPRRGAVVGVIEDYHQADLKSRIAPLMITLDPGWASQLAVKIAPGTVPPSVAAIEAKWKSLFPGKPFVYGFMDEAFERTYRNEIRTGQVLGLFAALAILISCLGLLGLAAFTAEQRTKEIGIRKVLGAHVGGIVALLSRDFLRPVAVGLVVALPLAAYLMHKWLANFAYRVPLQPGTFALAGAGALLIALLTVSLQAAKAAGADPVKSLRAE</sequence>
<feature type="domain" description="ABC3 transporter permease C-terminal" evidence="7">
    <location>
        <begin position="677"/>
        <end position="789"/>
    </location>
</feature>
<evidence type="ECO:0000256" key="2">
    <source>
        <dbReference type="ARBA" id="ARBA00022475"/>
    </source>
</evidence>
<dbReference type="EMBL" id="CADCTQ010000300">
    <property type="protein sequence ID" value="CAA9278762.1"/>
    <property type="molecule type" value="Genomic_DNA"/>
</dbReference>
<evidence type="ECO:0000256" key="5">
    <source>
        <dbReference type="ARBA" id="ARBA00023136"/>
    </source>
</evidence>
<feature type="transmembrane region" description="Helical" evidence="6">
    <location>
        <begin position="674"/>
        <end position="698"/>
    </location>
</feature>
<dbReference type="AlphaFoldDB" id="A0A6J4JJ07"/>
<evidence type="ECO:0000256" key="3">
    <source>
        <dbReference type="ARBA" id="ARBA00022692"/>
    </source>
</evidence>
<comment type="subcellular location">
    <subcellularLocation>
        <location evidence="1">Cell membrane</location>
        <topology evidence="1">Multi-pass membrane protein</topology>
    </subcellularLocation>
</comment>
<dbReference type="GO" id="GO:0022857">
    <property type="term" value="F:transmembrane transporter activity"/>
    <property type="evidence" value="ECO:0007669"/>
    <property type="project" value="TreeGrafter"/>
</dbReference>
<protein>
    <recommendedName>
        <fullName evidence="10">ABC transporter, fused permease protein</fullName>
    </recommendedName>
</protein>
<feature type="transmembrane region" description="Helical" evidence="6">
    <location>
        <begin position="274"/>
        <end position="294"/>
    </location>
</feature>
<dbReference type="InterPro" id="IPR003838">
    <property type="entry name" value="ABC3_permease_C"/>
</dbReference>
<dbReference type="InterPro" id="IPR050250">
    <property type="entry name" value="Macrolide_Exporter_MacB"/>
</dbReference>
<keyword evidence="2" id="KW-1003">Cell membrane</keyword>
<feature type="transmembrane region" description="Helical" evidence="6">
    <location>
        <begin position="368"/>
        <end position="395"/>
    </location>
</feature>
<reference evidence="9" key="1">
    <citation type="submission" date="2020-02" db="EMBL/GenBank/DDBJ databases">
        <authorList>
            <person name="Meier V. D."/>
        </authorList>
    </citation>
    <scope>NUCLEOTIDE SEQUENCE</scope>
    <source>
        <strain evidence="9">AVDCRST_MAG56</strain>
    </source>
</reference>
<evidence type="ECO:0000259" key="7">
    <source>
        <dbReference type="Pfam" id="PF02687"/>
    </source>
</evidence>
<keyword evidence="4 6" id="KW-1133">Transmembrane helix</keyword>
<dbReference type="Pfam" id="PF02687">
    <property type="entry name" value="FtsX"/>
    <property type="match status" value="2"/>
</dbReference>
<feature type="domain" description="MacB-like periplasmic core" evidence="8">
    <location>
        <begin position="21"/>
        <end position="231"/>
    </location>
</feature>
<feature type="transmembrane region" description="Helical" evidence="6">
    <location>
        <begin position="20"/>
        <end position="41"/>
    </location>
</feature>
<evidence type="ECO:0000256" key="6">
    <source>
        <dbReference type="SAM" id="Phobius"/>
    </source>
</evidence>
<name>A0A6J4JJ07_9SPHI</name>
<evidence type="ECO:0000256" key="4">
    <source>
        <dbReference type="ARBA" id="ARBA00022989"/>
    </source>
</evidence>
<feature type="transmembrane region" description="Helical" evidence="6">
    <location>
        <begin position="764"/>
        <end position="783"/>
    </location>
</feature>
<dbReference type="Pfam" id="PF12704">
    <property type="entry name" value="MacB_PCD"/>
    <property type="match status" value="1"/>
</dbReference>
<dbReference type="PANTHER" id="PTHR30572">
    <property type="entry name" value="MEMBRANE COMPONENT OF TRANSPORTER-RELATED"/>
    <property type="match status" value="1"/>
</dbReference>
<feature type="transmembrane region" description="Helical" evidence="6">
    <location>
        <begin position="726"/>
        <end position="744"/>
    </location>
</feature>
<evidence type="ECO:0008006" key="10">
    <source>
        <dbReference type="Google" id="ProtNLM"/>
    </source>
</evidence>
<keyword evidence="5 6" id="KW-0472">Membrane</keyword>
<evidence type="ECO:0000259" key="8">
    <source>
        <dbReference type="Pfam" id="PF12704"/>
    </source>
</evidence>
<dbReference type="InterPro" id="IPR025857">
    <property type="entry name" value="MacB_PCD"/>
</dbReference>
<evidence type="ECO:0000256" key="1">
    <source>
        <dbReference type="ARBA" id="ARBA00004651"/>
    </source>
</evidence>
<accession>A0A6J4JJ07</accession>
<feature type="transmembrane region" description="Helical" evidence="6">
    <location>
        <begin position="325"/>
        <end position="348"/>
    </location>
</feature>
<proteinExistence type="predicted"/>
<dbReference type="GO" id="GO:0005886">
    <property type="term" value="C:plasma membrane"/>
    <property type="evidence" value="ECO:0007669"/>
    <property type="project" value="UniProtKB-SubCell"/>
</dbReference>